<keyword evidence="2" id="KW-1185">Reference proteome</keyword>
<protein>
    <submittedName>
        <fullName evidence="1">Allose kinase</fullName>
        <ecNumber evidence="1">2.7.1.55</ecNumber>
    </submittedName>
</protein>
<organism evidence="1 2">
    <name type="scientific">Histophilus somni</name>
    <name type="common">Haemophilus somnus</name>
    <dbReference type="NCBI Taxonomy" id="731"/>
    <lineage>
        <taxon>Bacteria</taxon>
        <taxon>Pseudomonadati</taxon>
        <taxon>Pseudomonadota</taxon>
        <taxon>Gammaproteobacteria</taxon>
        <taxon>Pasteurellales</taxon>
        <taxon>Pasteurellaceae</taxon>
        <taxon>Histophilus</taxon>
    </lineage>
</organism>
<dbReference type="SUPFAM" id="SSF53067">
    <property type="entry name" value="Actin-like ATPase domain"/>
    <property type="match status" value="1"/>
</dbReference>
<name>A0A9Q6Z0K3_HISSO</name>
<dbReference type="GO" id="GO:0008787">
    <property type="term" value="F:D-allose kinase activity"/>
    <property type="evidence" value="ECO:0007669"/>
    <property type="project" value="UniProtKB-EC"/>
</dbReference>
<dbReference type="Pfam" id="PF00480">
    <property type="entry name" value="ROK"/>
    <property type="match status" value="1"/>
</dbReference>
<dbReference type="EC" id="2.7.1.55" evidence="1"/>
<accession>A0A9Q6Z0K3</accession>
<reference evidence="1 2" key="1">
    <citation type="submission" date="2020-12" db="EMBL/GenBank/DDBJ databases">
        <title>ASc-MMNZ-VFA-070.</title>
        <authorList>
            <person name="Schryvers A."/>
            <person name="Mostafa Nazari M."/>
            <person name="Farshchi Andisi V."/>
            <person name="Timsit E."/>
            <person name="Walter Morck D."/>
        </authorList>
    </citation>
    <scope>NUCLEOTIDE SEQUENCE [LARGE SCALE GENOMIC DNA]</scope>
    <source>
        <strain evidence="1 2">ASc-MMNZ-VFA-070</strain>
    </source>
</reference>
<keyword evidence="1" id="KW-0808">Transferase</keyword>
<sequence>MKKVFVGIDMGATHIRICVMDEHHQILSTDKRKTLEVLKNQPLYGLTTFCKEFTTDFIIQRIVIGLPAAVSLDRKEILSVPNLSLSKQELDGLVPMLEQYFHCDVQLERDVNLQLIYDVNDYQRNNKLVIGVYLGTGMGFSIWNQGKLFIGGHGVAGELGHIPYGDEHLQCGCGNMGCLETNCSGTALRKWYDKQQANYPLEQLFDRAIQEKFIQNYLIKVAKAISTAVNLFDPHTLILGGGVIDMQKFPFEQLKILIRKHLRKPLPYNELEILKAKPSSINGAIGGAIYAINQEK</sequence>
<keyword evidence="1" id="KW-0418">Kinase</keyword>
<dbReference type="PANTHER" id="PTHR18964">
    <property type="entry name" value="ROK (REPRESSOR, ORF, KINASE) FAMILY"/>
    <property type="match status" value="1"/>
</dbReference>
<dbReference type="CDD" id="cd24070">
    <property type="entry name" value="ASKHA_NBD_ROK_AlsK"/>
    <property type="match status" value="1"/>
</dbReference>
<evidence type="ECO:0000313" key="2">
    <source>
        <dbReference type="Proteomes" id="UP000595373"/>
    </source>
</evidence>
<dbReference type="InterPro" id="IPR000600">
    <property type="entry name" value="ROK"/>
</dbReference>
<dbReference type="NCBIfam" id="NF007251">
    <property type="entry name" value="PRK09698.1"/>
    <property type="match status" value="1"/>
</dbReference>
<dbReference type="PANTHER" id="PTHR18964:SF174">
    <property type="entry name" value="D-ALLOSE KINASE-RELATED"/>
    <property type="match status" value="1"/>
</dbReference>
<dbReference type="AlphaFoldDB" id="A0A9Q6Z0K3"/>
<dbReference type="EMBL" id="CP066558">
    <property type="protein sequence ID" value="QQF82217.1"/>
    <property type="molecule type" value="Genomic_DNA"/>
</dbReference>
<evidence type="ECO:0000313" key="1">
    <source>
        <dbReference type="EMBL" id="QQF82217.1"/>
    </source>
</evidence>
<gene>
    <name evidence="1" type="primary">alsK</name>
    <name evidence="1" type="ORF">JFL49_09270</name>
</gene>
<dbReference type="OrthoDB" id="9810372at2"/>
<dbReference type="InterPro" id="IPR043129">
    <property type="entry name" value="ATPase_NBD"/>
</dbReference>
<proteinExistence type="predicted"/>
<dbReference type="RefSeq" id="WP_075294090.1">
    <property type="nucleotide sequence ID" value="NZ_CP018802.1"/>
</dbReference>
<dbReference type="Gene3D" id="3.30.420.40">
    <property type="match status" value="2"/>
</dbReference>
<dbReference type="Proteomes" id="UP000595373">
    <property type="component" value="Chromosome"/>
</dbReference>